<feature type="site" description="Important for substrate specificity" evidence="3">
    <location>
        <position position="153"/>
    </location>
</feature>
<dbReference type="STRING" id="573058.SAMN00017477_0448"/>
<dbReference type="PANTHER" id="PTHR43213">
    <property type="entry name" value="BIFUNCTIONAL DTTP/UTP PYROPHOSPHATASE/METHYLTRANSFERASE PROTEIN-RELATED"/>
    <property type="match status" value="1"/>
</dbReference>
<evidence type="ECO:0000256" key="1">
    <source>
        <dbReference type="ARBA" id="ARBA00001968"/>
    </source>
</evidence>
<sequence length="193" mass="21907">MNRKIILASNSPRRREMLSEFIDFDIVSKSVKEIYDYNVSEDVNVMSIAFNKAYEVAKENEEAIVIAADTLVYKDGPLGKPKDREDAKNMLLSLSGTTHDVLTGCAVMCLEEKYKKIFYERTEVKFKNLTELEIEEYLDTLEYKDKAGAYGIQGYGSLLVDSISGDFFNVVGLPISKLSDVLNKDLDIDFLKR</sequence>
<dbReference type="Proteomes" id="UP000192368">
    <property type="component" value="Unassembled WGS sequence"/>
</dbReference>
<keyword evidence="3" id="KW-0963">Cytoplasm</keyword>
<accession>A0A1W1UML3</accession>
<evidence type="ECO:0000313" key="4">
    <source>
        <dbReference type="EMBL" id="SMB82336.1"/>
    </source>
</evidence>
<gene>
    <name evidence="4" type="ORF">SAMN00017477_0448</name>
</gene>
<comment type="subcellular location">
    <subcellularLocation>
        <location evidence="3">Cytoplasm</location>
    </subcellularLocation>
</comment>
<dbReference type="GO" id="GO:0036221">
    <property type="term" value="F:UTP diphosphatase activity"/>
    <property type="evidence" value="ECO:0007669"/>
    <property type="project" value="RHEA"/>
</dbReference>
<feature type="active site" description="Proton acceptor" evidence="3">
    <location>
        <position position="69"/>
    </location>
</feature>
<dbReference type="EMBL" id="FWWR01000009">
    <property type="protein sequence ID" value="SMB82336.1"/>
    <property type="molecule type" value="Genomic_DNA"/>
</dbReference>
<reference evidence="5" key="1">
    <citation type="submission" date="2017-04" db="EMBL/GenBank/DDBJ databases">
        <authorList>
            <person name="Varghese N."/>
            <person name="Submissions S."/>
        </authorList>
    </citation>
    <scope>NUCLEOTIDE SEQUENCE [LARGE SCALE GENOMIC DNA]</scope>
    <source>
        <strain evidence="5">DSM 20463</strain>
    </source>
</reference>
<dbReference type="OrthoDB" id="9807767at2"/>
<comment type="cofactor">
    <cofactor evidence="1 3">
        <name>a divalent metal cation</name>
        <dbReference type="ChEBI" id="CHEBI:60240"/>
    </cofactor>
</comment>
<dbReference type="NCBIfam" id="TIGR00172">
    <property type="entry name" value="maf"/>
    <property type="match status" value="1"/>
</dbReference>
<dbReference type="SUPFAM" id="SSF52972">
    <property type="entry name" value="ITPase-like"/>
    <property type="match status" value="1"/>
</dbReference>
<dbReference type="CDD" id="cd00555">
    <property type="entry name" value="Maf"/>
    <property type="match status" value="1"/>
</dbReference>
<dbReference type="InterPro" id="IPR029001">
    <property type="entry name" value="ITPase-like_fam"/>
</dbReference>
<dbReference type="PIRSF" id="PIRSF006305">
    <property type="entry name" value="Maf"/>
    <property type="match status" value="1"/>
</dbReference>
<evidence type="ECO:0000256" key="3">
    <source>
        <dbReference type="HAMAP-Rule" id="MF_00528"/>
    </source>
</evidence>
<dbReference type="GO" id="GO:0009117">
    <property type="term" value="P:nucleotide metabolic process"/>
    <property type="evidence" value="ECO:0007669"/>
    <property type="project" value="UniProtKB-KW"/>
</dbReference>
<dbReference type="HAMAP" id="MF_00528">
    <property type="entry name" value="Maf"/>
    <property type="match status" value="1"/>
</dbReference>
<dbReference type="Pfam" id="PF02545">
    <property type="entry name" value="Maf"/>
    <property type="match status" value="1"/>
</dbReference>
<evidence type="ECO:0000313" key="5">
    <source>
        <dbReference type="Proteomes" id="UP000192368"/>
    </source>
</evidence>
<feature type="site" description="Important for substrate specificity" evidence="3">
    <location>
        <position position="13"/>
    </location>
</feature>
<dbReference type="GO" id="GO:0036218">
    <property type="term" value="F:dTTP diphosphatase activity"/>
    <property type="evidence" value="ECO:0007669"/>
    <property type="project" value="RHEA"/>
</dbReference>
<keyword evidence="3" id="KW-0546">Nucleotide metabolism</keyword>
<keyword evidence="2 3" id="KW-0378">Hydrolase</keyword>
<comment type="catalytic activity">
    <reaction evidence="3">
        <text>dTTP + H2O = dTMP + diphosphate + H(+)</text>
        <dbReference type="Rhea" id="RHEA:28534"/>
        <dbReference type="ChEBI" id="CHEBI:15377"/>
        <dbReference type="ChEBI" id="CHEBI:15378"/>
        <dbReference type="ChEBI" id="CHEBI:33019"/>
        <dbReference type="ChEBI" id="CHEBI:37568"/>
        <dbReference type="ChEBI" id="CHEBI:63528"/>
        <dbReference type="EC" id="3.6.1.9"/>
    </reaction>
</comment>
<dbReference type="Gene3D" id="3.90.950.10">
    <property type="match status" value="1"/>
</dbReference>
<dbReference type="AlphaFoldDB" id="A0A1W1UML3"/>
<comment type="function">
    <text evidence="3">Nucleoside triphosphate pyrophosphatase that hydrolyzes dTTP and UTP. May have a dual role in cell division arrest and in preventing the incorporation of modified nucleotides into cellular nucleic acids.</text>
</comment>
<dbReference type="GO" id="GO:0005737">
    <property type="term" value="C:cytoplasm"/>
    <property type="evidence" value="ECO:0007669"/>
    <property type="project" value="UniProtKB-SubCell"/>
</dbReference>
<comment type="catalytic activity">
    <reaction evidence="3">
        <text>UTP + H2O = UMP + diphosphate + H(+)</text>
        <dbReference type="Rhea" id="RHEA:29395"/>
        <dbReference type="ChEBI" id="CHEBI:15377"/>
        <dbReference type="ChEBI" id="CHEBI:15378"/>
        <dbReference type="ChEBI" id="CHEBI:33019"/>
        <dbReference type="ChEBI" id="CHEBI:46398"/>
        <dbReference type="ChEBI" id="CHEBI:57865"/>
        <dbReference type="EC" id="3.6.1.9"/>
    </reaction>
</comment>
<name>A0A1W1UML3_PEPAS</name>
<dbReference type="PANTHER" id="PTHR43213:SF5">
    <property type="entry name" value="BIFUNCTIONAL DTTP_UTP PYROPHOSPHATASE_METHYLTRANSFERASE PROTEIN-RELATED"/>
    <property type="match status" value="1"/>
</dbReference>
<keyword evidence="5" id="KW-1185">Reference proteome</keyword>
<dbReference type="RefSeq" id="WP_084230128.1">
    <property type="nucleotide sequence ID" value="NZ_FWWR01000009.1"/>
</dbReference>
<comment type="caution">
    <text evidence="3">Lacks conserved residue(s) required for the propagation of feature annotation.</text>
</comment>
<proteinExistence type="inferred from homology"/>
<dbReference type="EC" id="3.6.1.9" evidence="3"/>
<protein>
    <recommendedName>
        <fullName evidence="3">dTTP/UTP pyrophosphatase</fullName>
        <shortName evidence="3">dTTPase/UTPase</shortName>
        <ecNumber evidence="3">3.6.1.9</ecNumber>
    </recommendedName>
    <alternativeName>
        <fullName evidence="3">Nucleoside triphosphate pyrophosphatase</fullName>
    </alternativeName>
    <alternativeName>
        <fullName evidence="3">Nucleotide pyrophosphatase</fullName>
        <shortName evidence="3">Nucleotide PPase</shortName>
    </alternativeName>
</protein>
<evidence type="ECO:0000256" key="2">
    <source>
        <dbReference type="ARBA" id="ARBA00022801"/>
    </source>
</evidence>
<feature type="site" description="Important for substrate specificity" evidence="3">
    <location>
        <position position="70"/>
    </location>
</feature>
<comment type="similarity">
    <text evidence="3">Belongs to the Maf family. YhdE subfamily.</text>
</comment>
<organism evidence="4 5">
    <name type="scientific">Peptoniphilus asaccharolyticus DSM 20463</name>
    <dbReference type="NCBI Taxonomy" id="573058"/>
    <lineage>
        <taxon>Bacteria</taxon>
        <taxon>Bacillati</taxon>
        <taxon>Bacillota</taxon>
        <taxon>Tissierellia</taxon>
        <taxon>Tissierellales</taxon>
        <taxon>Peptoniphilaceae</taxon>
        <taxon>Peptoniphilus</taxon>
    </lineage>
</organism>
<dbReference type="InterPro" id="IPR003697">
    <property type="entry name" value="Maf-like"/>
</dbReference>